<keyword evidence="4" id="KW-0109">Calcium transport</keyword>
<feature type="domain" description="Ion transport" evidence="24">
    <location>
        <begin position="359"/>
        <end position="588"/>
    </location>
</feature>
<evidence type="ECO:0000256" key="20">
    <source>
        <dbReference type="ARBA" id="ARBA00061150"/>
    </source>
</evidence>
<reference evidence="26" key="1">
    <citation type="submission" date="2025-08" db="UniProtKB">
        <authorList>
            <consortium name="RefSeq"/>
        </authorList>
    </citation>
    <scope>IDENTIFICATION</scope>
</reference>
<keyword evidence="15 23" id="KW-0472">Membrane</keyword>
<evidence type="ECO:0000256" key="14">
    <source>
        <dbReference type="ARBA" id="ARBA00023069"/>
    </source>
</evidence>
<keyword evidence="17" id="KW-0407">Ion channel</keyword>
<proteinExistence type="inferred from homology"/>
<keyword evidence="6 23" id="KW-0812">Transmembrane</keyword>
<keyword evidence="13" id="KW-0406">Ion transport</keyword>
<keyword evidence="14" id="KW-0969">Cilium</keyword>
<evidence type="ECO:0000256" key="12">
    <source>
        <dbReference type="ARBA" id="ARBA00022989"/>
    </source>
</evidence>
<dbReference type="PANTHER" id="PTHR47193">
    <property type="entry name" value="CATION CHANNEL SPERM-ASSOCIATED PROTEIN 1"/>
    <property type="match status" value="1"/>
</dbReference>
<dbReference type="GO" id="GO:0005245">
    <property type="term" value="F:voltage-gated calcium channel activity"/>
    <property type="evidence" value="ECO:0007669"/>
    <property type="project" value="Ensembl"/>
</dbReference>
<keyword evidence="11" id="KW-0851">Voltage-gated channel</keyword>
<keyword evidence="9" id="KW-0282">Flagellum</keyword>
<dbReference type="InterPro" id="IPR027359">
    <property type="entry name" value="Volt_channel_dom_sf"/>
</dbReference>
<dbReference type="SUPFAM" id="SSF81324">
    <property type="entry name" value="Voltage-gated potassium channels"/>
    <property type="match status" value="1"/>
</dbReference>
<dbReference type="GeneID" id="110285701"/>
<evidence type="ECO:0000256" key="9">
    <source>
        <dbReference type="ARBA" id="ARBA00022846"/>
    </source>
</evidence>
<keyword evidence="16" id="KW-0966">Cell projection</keyword>
<evidence type="ECO:0000259" key="24">
    <source>
        <dbReference type="Pfam" id="PF00520"/>
    </source>
</evidence>
<evidence type="ECO:0000256" key="2">
    <source>
        <dbReference type="ARBA" id="ARBA00022473"/>
    </source>
</evidence>
<dbReference type="GO" id="GO:0097228">
    <property type="term" value="C:sperm principal piece"/>
    <property type="evidence" value="ECO:0007669"/>
    <property type="project" value="Ensembl"/>
</dbReference>
<dbReference type="Gene3D" id="1.20.120.350">
    <property type="entry name" value="Voltage-gated potassium channels. Chain C"/>
    <property type="match status" value="1"/>
</dbReference>
<dbReference type="CTD" id="117144"/>
<keyword evidence="7" id="KW-0221">Differentiation</keyword>
<keyword evidence="12 23" id="KW-1133">Transmembrane helix</keyword>
<feature type="transmembrane region" description="Helical" evidence="23">
    <location>
        <begin position="555"/>
        <end position="583"/>
    </location>
</feature>
<evidence type="ECO:0000256" key="17">
    <source>
        <dbReference type="ARBA" id="ARBA00023303"/>
    </source>
</evidence>
<feature type="compositionally biased region" description="Polar residues" evidence="22">
    <location>
        <begin position="251"/>
        <end position="281"/>
    </location>
</feature>
<comment type="catalytic activity">
    <reaction evidence="18">
        <text>Ca(2+)(in) = Ca(2+)(out)</text>
        <dbReference type="Rhea" id="RHEA:29671"/>
        <dbReference type="ChEBI" id="CHEBI:29108"/>
    </reaction>
</comment>
<feature type="transmembrane region" description="Helical" evidence="23">
    <location>
        <begin position="388"/>
        <end position="414"/>
    </location>
</feature>
<dbReference type="GO" id="GO:0030317">
    <property type="term" value="P:flagellated sperm motility"/>
    <property type="evidence" value="ECO:0007669"/>
    <property type="project" value="Ensembl"/>
</dbReference>
<evidence type="ECO:0000256" key="23">
    <source>
        <dbReference type="SAM" id="Phobius"/>
    </source>
</evidence>
<evidence type="ECO:0000256" key="18">
    <source>
        <dbReference type="ARBA" id="ARBA00036634"/>
    </source>
</evidence>
<protein>
    <recommendedName>
        <fullName evidence="21">Cation channel sperm-associated protein 1</fullName>
    </recommendedName>
</protein>
<feature type="compositionally biased region" description="Low complexity" evidence="22">
    <location>
        <begin position="148"/>
        <end position="157"/>
    </location>
</feature>
<dbReference type="InterPro" id="IPR028746">
    <property type="entry name" value="CatSper1"/>
</dbReference>
<evidence type="ECO:0000256" key="16">
    <source>
        <dbReference type="ARBA" id="ARBA00023273"/>
    </source>
</evidence>
<feature type="transmembrane region" description="Helical" evidence="23">
    <location>
        <begin position="471"/>
        <end position="489"/>
    </location>
</feature>
<feature type="compositionally biased region" description="Basic and acidic residues" evidence="22">
    <location>
        <begin position="125"/>
        <end position="139"/>
    </location>
</feature>
<dbReference type="Proteomes" id="UP000515126">
    <property type="component" value="Chromosome 19"/>
</dbReference>
<accession>A0A6P5NZM3</accession>
<evidence type="ECO:0000256" key="6">
    <source>
        <dbReference type="ARBA" id="ARBA00022692"/>
    </source>
</evidence>
<evidence type="ECO:0000313" key="25">
    <source>
        <dbReference type="Proteomes" id="UP000515126"/>
    </source>
</evidence>
<evidence type="ECO:0000256" key="11">
    <source>
        <dbReference type="ARBA" id="ARBA00022882"/>
    </source>
</evidence>
<evidence type="ECO:0000256" key="8">
    <source>
        <dbReference type="ARBA" id="ARBA00022837"/>
    </source>
</evidence>
<evidence type="ECO:0000256" key="22">
    <source>
        <dbReference type="SAM" id="MobiDB-lite"/>
    </source>
</evidence>
<keyword evidence="25" id="KW-1185">Reference proteome</keyword>
<dbReference type="Gene3D" id="1.10.287.70">
    <property type="match status" value="1"/>
</dbReference>
<dbReference type="GO" id="GO:0007283">
    <property type="term" value="P:spermatogenesis"/>
    <property type="evidence" value="ECO:0007669"/>
    <property type="project" value="UniProtKB-KW"/>
</dbReference>
<dbReference type="AlphaFoldDB" id="A0A6P5NZM3"/>
<dbReference type="GO" id="GO:0007342">
    <property type="term" value="P:fusion of sperm to egg plasma membrane involved in single fertilization"/>
    <property type="evidence" value="ECO:0007669"/>
    <property type="project" value="Ensembl"/>
</dbReference>
<comment type="subcellular location">
    <subcellularLocation>
        <location evidence="19">Cell projection</location>
        <location evidence="19">Cilium</location>
        <location evidence="19">Flagellum membrane</location>
        <topology evidence="19">Multi-pass membrane protein</topology>
    </subcellularLocation>
</comment>
<gene>
    <name evidence="26" type="primary">Catsper1</name>
</gene>
<feature type="region of interest" description="Disordered" evidence="22">
    <location>
        <begin position="79"/>
        <end position="322"/>
    </location>
</feature>
<evidence type="ECO:0000256" key="5">
    <source>
        <dbReference type="ARBA" id="ARBA00022673"/>
    </source>
</evidence>
<organism evidence="25 26">
    <name type="scientific">Mus caroli</name>
    <name type="common">Ryukyu mouse</name>
    <name type="synonym">Ricefield mouse</name>
    <dbReference type="NCBI Taxonomy" id="10089"/>
    <lineage>
        <taxon>Eukaryota</taxon>
        <taxon>Metazoa</taxon>
        <taxon>Chordata</taxon>
        <taxon>Craniata</taxon>
        <taxon>Vertebrata</taxon>
        <taxon>Euteleostomi</taxon>
        <taxon>Mammalia</taxon>
        <taxon>Eutheria</taxon>
        <taxon>Euarchontoglires</taxon>
        <taxon>Glires</taxon>
        <taxon>Rodentia</taxon>
        <taxon>Myomorpha</taxon>
        <taxon>Muroidea</taxon>
        <taxon>Muridae</taxon>
        <taxon>Murinae</taxon>
        <taxon>Mus</taxon>
        <taxon>Mus</taxon>
    </lineage>
</organism>
<dbReference type="FunFam" id="1.10.287.70:FF:000140">
    <property type="entry name" value="cation channel sperm-associated protein 1"/>
    <property type="match status" value="1"/>
</dbReference>
<evidence type="ECO:0000256" key="4">
    <source>
        <dbReference type="ARBA" id="ARBA00022568"/>
    </source>
</evidence>
<dbReference type="Pfam" id="PF00520">
    <property type="entry name" value="Ion_trans"/>
    <property type="match status" value="1"/>
</dbReference>
<evidence type="ECO:0000256" key="15">
    <source>
        <dbReference type="ARBA" id="ARBA00023136"/>
    </source>
</evidence>
<feature type="compositionally biased region" description="Basic residues" evidence="22">
    <location>
        <begin position="217"/>
        <end position="235"/>
    </location>
</feature>
<dbReference type="FunFam" id="1.20.120.350:FF:000078">
    <property type="entry name" value="Cation channel sperm associated 1"/>
    <property type="match status" value="1"/>
</dbReference>
<evidence type="ECO:0000256" key="21">
    <source>
        <dbReference type="ARBA" id="ARBA00070014"/>
    </source>
</evidence>
<evidence type="ECO:0000256" key="7">
    <source>
        <dbReference type="ARBA" id="ARBA00022782"/>
    </source>
</evidence>
<comment type="similarity">
    <text evidence="20">Belongs to the cation channel sperm-associated (TC 1.A.1.19) family.</text>
</comment>
<evidence type="ECO:0000256" key="3">
    <source>
        <dbReference type="ARBA" id="ARBA00022475"/>
    </source>
</evidence>
<evidence type="ECO:0000256" key="13">
    <source>
        <dbReference type="ARBA" id="ARBA00023065"/>
    </source>
</evidence>
<keyword evidence="2" id="KW-0217">Developmental protein</keyword>
<keyword evidence="5" id="KW-0107">Calcium channel</keyword>
<dbReference type="GO" id="GO:0051924">
    <property type="term" value="P:regulation of calcium ion transport"/>
    <property type="evidence" value="ECO:0007669"/>
    <property type="project" value="Ensembl"/>
</dbReference>
<keyword evidence="3" id="KW-1003">Cell membrane</keyword>
<dbReference type="GO" id="GO:0005227">
    <property type="term" value="F:calcium-activated cation channel activity"/>
    <property type="evidence" value="ECO:0007669"/>
    <property type="project" value="InterPro"/>
</dbReference>
<evidence type="ECO:0000256" key="19">
    <source>
        <dbReference type="ARBA" id="ARBA00060429"/>
    </source>
</evidence>
<dbReference type="InterPro" id="IPR005821">
    <property type="entry name" value="Ion_trans_dom"/>
</dbReference>
<keyword evidence="1" id="KW-0813">Transport</keyword>
<dbReference type="PANTHER" id="PTHR47193:SF1">
    <property type="entry name" value="CATION CHANNEL SPERM-ASSOCIATED PROTEIN 1"/>
    <property type="match status" value="1"/>
</dbReference>
<feature type="transmembrane region" description="Helical" evidence="23">
    <location>
        <begin position="495"/>
        <end position="517"/>
    </location>
</feature>
<dbReference type="GO" id="GO:0030154">
    <property type="term" value="P:cell differentiation"/>
    <property type="evidence" value="ECO:0007669"/>
    <property type="project" value="UniProtKB-KW"/>
</dbReference>
<dbReference type="KEGG" id="mcal:110285701"/>
<dbReference type="RefSeq" id="XP_021007718.1">
    <property type="nucleotide sequence ID" value="XM_021152059.2"/>
</dbReference>
<dbReference type="GO" id="GO:0036128">
    <property type="term" value="C:CatSper complex"/>
    <property type="evidence" value="ECO:0007669"/>
    <property type="project" value="Ensembl"/>
</dbReference>
<evidence type="ECO:0000313" key="26">
    <source>
        <dbReference type="RefSeq" id="XP_021007718.1"/>
    </source>
</evidence>
<feature type="transmembrane region" description="Helical" evidence="23">
    <location>
        <begin position="529"/>
        <end position="549"/>
    </location>
</feature>
<evidence type="ECO:0000256" key="10">
    <source>
        <dbReference type="ARBA" id="ARBA00022871"/>
    </source>
</evidence>
<feature type="transmembrane region" description="Helical" evidence="23">
    <location>
        <begin position="357"/>
        <end position="376"/>
    </location>
</feature>
<keyword evidence="10" id="KW-0744">Spermatogenesis</keyword>
<evidence type="ECO:0000256" key="1">
    <source>
        <dbReference type="ARBA" id="ARBA00022448"/>
    </source>
</evidence>
<sequence length="692" mass="79245">MDQSSRRDESYHETHPGSLDPSHQSHPHPHPTLHRPNQGGVYYDSPQHGMFQQPYQQHGGFHQQNEFQHLREFSDSHDNAFSHHSYQQDRAGVSTLPNIPHAYGGSHPLAESQHSGGPQSGPHIDPNHHPHQADPRRPSEPLSHPHSTGTHQGTTHQQHFERSQHLNPQQNRDHYADTISYRSSTRSHRSTAPFSHQERPRLHADPHHEGRHEGHHEGHHAHSHHGEHPHHKEQRHYHGDHMQRHIHHHSPSASQLSHKSHSTVATSPSHVGSKSTASGARSNFGAHSHIFGKAQSRESLKESASLSEGEDHVQKRKKAQRAHKKAHTGNIFQLLWEKISHLLLGLQQMILSLTQSLGFETFIFIVVCLNTVILVAQTFTELEIRGEWYFMVLDSIFLSIYVLEAVLKLIALGLEYFYDPWNNLDFFIMVMAVLDFVLLQINSLSYSFYNHSLFRILKVFKSMRALRAIRVLRRLSILTSLHEVAGTLSGSLPSITAILTLMFTCLFLFSVVLRALFQDSDPKRFQNIFTTLFTLFTMLTLDDWSLIYIDNRAQGAWYIIPILMIYIVIQYFIFLNLVIAVLVDNFQMALLKGLEKVKLEQAARVHEKLLDDSLTDLNKADTNAQMTEEALKMQLIEGMFGNMTVKQRMLHFQFLQLVAAVEQHQQKFRSQAYVIDELVDTAFEAGDDDYGK</sequence>
<name>A0A6P5NZM3_MUSCR</name>
<feature type="compositionally biased region" description="Basic and acidic residues" evidence="22">
    <location>
        <begin position="1"/>
        <end position="15"/>
    </location>
</feature>
<feature type="transmembrane region" description="Helical" evidence="23">
    <location>
        <begin position="426"/>
        <end position="450"/>
    </location>
</feature>
<keyword evidence="8" id="KW-0106">Calcium</keyword>
<feature type="region of interest" description="Disordered" evidence="22">
    <location>
        <begin position="1"/>
        <end position="60"/>
    </location>
</feature>
<dbReference type="GO" id="GO:0060296">
    <property type="term" value="P:regulation of cilium beat frequency involved in ciliary motility"/>
    <property type="evidence" value="ECO:0007669"/>
    <property type="project" value="Ensembl"/>
</dbReference>
<feature type="compositionally biased region" description="Basic and acidic residues" evidence="22">
    <location>
        <begin position="196"/>
        <end position="216"/>
    </location>
</feature>